<feature type="transmembrane region" description="Helical" evidence="1">
    <location>
        <begin position="95"/>
        <end position="115"/>
    </location>
</feature>
<dbReference type="Proteomes" id="UP000612899">
    <property type="component" value="Unassembled WGS sequence"/>
</dbReference>
<dbReference type="EMBL" id="BONY01000028">
    <property type="protein sequence ID" value="GIH06545.1"/>
    <property type="molecule type" value="Genomic_DNA"/>
</dbReference>
<gene>
    <name evidence="2" type="ORF">Rhe02_46120</name>
</gene>
<feature type="transmembrane region" description="Helical" evidence="1">
    <location>
        <begin position="64"/>
        <end position="83"/>
    </location>
</feature>
<organism evidence="2 3">
    <name type="scientific">Rhizocola hellebori</name>
    <dbReference type="NCBI Taxonomy" id="1392758"/>
    <lineage>
        <taxon>Bacteria</taxon>
        <taxon>Bacillati</taxon>
        <taxon>Actinomycetota</taxon>
        <taxon>Actinomycetes</taxon>
        <taxon>Micromonosporales</taxon>
        <taxon>Micromonosporaceae</taxon>
        <taxon>Rhizocola</taxon>
    </lineage>
</organism>
<dbReference type="AlphaFoldDB" id="A0A8J3QBJ2"/>
<feature type="transmembrane region" description="Helical" evidence="1">
    <location>
        <begin position="289"/>
        <end position="308"/>
    </location>
</feature>
<reference evidence="2" key="1">
    <citation type="submission" date="2021-01" db="EMBL/GenBank/DDBJ databases">
        <title>Whole genome shotgun sequence of Rhizocola hellebori NBRC 109834.</title>
        <authorList>
            <person name="Komaki H."/>
            <person name="Tamura T."/>
        </authorList>
    </citation>
    <scope>NUCLEOTIDE SEQUENCE</scope>
    <source>
        <strain evidence="2">NBRC 109834</strain>
    </source>
</reference>
<evidence type="ECO:0000256" key="1">
    <source>
        <dbReference type="SAM" id="Phobius"/>
    </source>
</evidence>
<comment type="caution">
    <text evidence="2">The sequence shown here is derived from an EMBL/GenBank/DDBJ whole genome shotgun (WGS) entry which is preliminary data.</text>
</comment>
<keyword evidence="1" id="KW-0812">Transmembrane</keyword>
<name>A0A8J3QBJ2_9ACTN</name>
<feature type="transmembrane region" description="Helical" evidence="1">
    <location>
        <begin position="190"/>
        <end position="213"/>
    </location>
</feature>
<feature type="transmembrane region" description="Helical" evidence="1">
    <location>
        <begin position="15"/>
        <end position="34"/>
    </location>
</feature>
<keyword evidence="1" id="KW-1133">Transmembrane helix</keyword>
<evidence type="ECO:0000313" key="2">
    <source>
        <dbReference type="EMBL" id="GIH06545.1"/>
    </source>
</evidence>
<feature type="transmembrane region" description="Helical" evidence="1">
    <location>
        <begin position="264"/>
        <end position="283"/>
    </location>
</feature>
<dbReference type="Gene3D" id="1.10.4160.10">
    <property type="entry name" value="Hydantoin permease"/>
    <property type="match status" value="1"/>
</dbReference>
<evidence type="ECO:0000313" key="3">
    <source>
        <dbReference type="Proteomes" id="UP000612899"/>
    </source>
</evidence>
<sequence length="371" mass="37418">MLTLGAAMASRHGGAVPLAGLALGGLLMAALLTAQGSLGLRPPLGDGGTLTEVAPAYLSARSRVTLAVILALAMVGWNGFNVGLGGASLATVTGLPGPLGALALGALVFAVSFASPRLGNRISILTTLCAIALVAFCVSRLSPSSTPVTLSGVDSSTAIAADIAALGGYIAVFAVRAPDFTHGLARRRDLAWCVGLLVVPALCVAIAGIGIWLRTGNSDVVAVLAQSEGIAAYGNLFVTLAVFTPALTTTYSGALAIRSVLPRVAPAWGMLAVAVLGGFLAVARFDTYLLPWLAILAAVLPPLIVPMATEAVRRRRGLPARIVPAWTWMPAGAVATILTALGFLAAPVAGLLLAAALTTAAHTRRASSRSL</sequence>
<accession>A0A8J3QBJ2</accession>
<evidence type="ECO:0008006" key="4">
    <source>
        <dbReference type="Google" id="ProtNLM"/>
    </source>
</evidence>
<feature type="transmembrane region" description="Helical" evidence="1">
    <location>
        <begin position="233"/>
        <end position="257"/>
    </location>
</feature>
<feature type="transmembrane region" description="Helical" evidence="1">
    <location>
        <begin position="157"/>
        <end position="178"/>
    </location>
</feature>
<proteinExistence type="predicted"/>
<keyword evidence="3" id="KW-1185">Reference proteome</keyword>
<keyword evidence="1" id="KW-0472">Membrane</keyword>
<feature type="transmembrane region" description="Helical" evidence="1">
    <location>
        <begin position="122"/>
        <end position="142"/>
    </location>
</feature>
<protein>
    <recommendedName>
        <fullName evidence="4">Cytosine permease</fullName>
    </recommendedName>
</protein>